<organism evidence="2 3">
    <name type="scientific">Brachyspira suanatina</name>
    <dbReference type="NCBI Taxonomy" id="381802"/>
    <lineage>
        <taxon>Bacteria</taxon>
        <taxon>Pseudomonadati</taxon>
        <taxon>Spirochaetota</taxon>
        <taxon>Spirochaetia</taxon>
        <taxon>Brachyspirales</taxon>
        <taxon>Brachyspiraceae</taxon>
        <taxon>Brachyspira</taxon>
    </lineage>
</organism>
<evidence type="ECO:0008006" key="4">
    <source>
        <dbReference type="Google" id="ProtNLM"/>
    </source>
</evidence>
<evidence type="ECO:0000256" key="1">
    <source>
        <dbReference type="SAM" id="SignalP"/>
    </source>
</evidence>
<dbReference type="PROSITE" id="PS51257">
    <property type="entry name" value="PROKAR_LIPOPROTEIN"/>
    <property type="match status" value="1"/>
</dbReference>
<evidence type="ECO:0000313" key="2">
    <source>
        <dbReference type="EMBL" id="CRF34541.1"/>
    </source>
</evidence>
<dbReference type="AlphaFoldDB" id="A0A0G4K9P2"/>
<keyword evidence="3" id="KW-1185">Reference proteome</keyword>
<name>A0A0G4K9P2_9SPIR</name>
<proteinExistence type="predicted"/>
<reference evidence="3" key="1">
    <citation type="submission" date="2015-04" db="EMBL/GenBank/DDBJ databases">
        <authorList>
            <person name="Mushtaq Mamoona"/>
        </authorList>
    </citation>
    <scope>NUCLEOTIDE SEQUENCE [LARGE SCALE GENOMIC DNA]</scope>
    <source>
        <strain evidence="3">AN4859/03</strain>
    </source>
</reference>
<evidence type="ECO:0000313" key="3">
    <source>
        <dbReference type="Proteomes" id="UP000043763"/>
    </source>
</evidence>
<feature type="chain" id="PRO_5005194647" description="Lipocalin-like domain-containing protein" evidence="1">
    <location>
        <begin position="26"/>
        <end position="231"/>
    </location>
</feature>
<feature type="signal peptide" evidence="1">
    <location>
        <begin position="1"/>
        <end position="25"/>
    </location>
</feature>
<keyword evidence="1" id="KW-0732">Signal</keyword>
<dbReference type="EMBL" id="CVLB01000002">
    <property type="protein sequence ID" value="CRF34541.1"/>
    <property type="molecule type" value="Genomic_DNA"/>
</dbReference>
<sequence length="231" mass="25454">MSKISKKISTIFLSLFLVGILSVSCSNKDKTAPDTSTPKTINAQYAGIWEYSTGDNVEIDINGNIHEYKNSSRGPQGEIIEANDPNYKVKIYGKEIKITFNNVNKATVNIDGQDVTYTKTSKGIEQYNNNSYVSTSAVIQSQYFWVSIKDSKVGMSAGNDQTSEPQYQGYFPVTGYGIDYSFSTDFYGEPNAIKGTLKFASDGNSVTVRFTENPGAPAEMLNKDIVCNIKK</sequence>
<dbReference type="Proteomes" id="UP000043763">
    <property type="component" value="Unassembled WGS sequence"/>
</dbReference>
<gene>
    <name evidence="2" type="ORF">BRSU_2086</name>
</gene>
<dbReference type="RefSeq" id="WP_245158089.1">
    <property type="nucleotide sequence ID" value="NZ_CVLB01000002.1"/>
</dbReference>
<accession>A0A0G4K9P2</accession>
<protein>
    <recommendedName>
        <fullName evidence="4">Lipocalin-like domain-containing protein</fullName>
    </recommendedName>
</protein>